<gene>
    <name evidence="2" type="ORF">AB1Y20_011107</name>
</gene>
<comment type="caution">
    <text evidence="2">The sequence shown here is derived from an EMBL/GenBank/DDBJ whole genome shotgun (WGS) entry which is preliminary data.</text>
</comment>
<evidence type="ECO:0000313" key="2">
    <source>
        <dbReference type="EMBL" id="KAL1503039.1"/>
    </source>
</evidence>
<reference evidence="2 3" key="1">
    <citation type="journal article" date="2024" name="Science">
        <title>Giant polyketide synthase enzymes in the biosynthesis of giant marine polyether toxins.</title>
        <authorList>
            <person name="Fallon T.R."/>
            <person name="Shende V.V."/>
            <person name="Wierzbicki I.H."/>
            <person name="Pendleton A.L."/>
            <person name="Watervoot N.F."/>
            <person name="Auber R.P."/>
            <person name="Gonzalez D.J."/>
            <person name="Wisecaver J.H."/>
            <person name="Moore B.S."/>
        </authorList>
    </citation>
    <scope>NUCLEOTIDE SEQUENCE [LARGE SCALE GENOMIC DNA]</scope>
    <source>
        <strain evidence="2 3">12B1</strain>
    </source>
</reference>
<feature type="domain" description="N-acetyltransferase" evidence="1">
    <location>
        <begin position="71"/>
        <end position="235"/>
    </location>
</feature>
<dbReference type="PROSITE" id="PS51186">
    <property type="entry name" value="GNAT"/>
    <property type="match status" value="1"/>
</dbReference>
<dbReference type="InterPro" id="IPR016181">
    <property type="entry name" value="Acyl_CoA_acyltransferase"/>
</dbReference>
<dbReference type="Pfam" id="PF00583">
    <property type="entry name" value="Acetyltransf_1"/>
    <property type="match status" value="1"/>
</dbReference>
<dbReference type="Gene3D" id="3.40.630.30">
    <property type="match status" value="1"/>
</dbReference>
<accession>A0AB34INL5</accession>
<organism evidence="2 3">
    <name type="scientific">Prymnesium parvum</name>
    <name type="common">Toxic golden alga</name>
    <dbReference type="NCBI Taxonomy" id="97485"/>
    <lineage>
        <taxon>Eukaryota</taxon>
        <taxon>Haptista</taxon>
        <taxon>Haptophyta</taxon>
        <taxon>Prymnesiophyceae</taxon>
        <taxon>Prymnesiales</taxon>
        <taxon>Prymnesiaceae</taxon>
        <taxon>Prymnesium</taxon>
    </lineage>
</organism>
<evidence type="ECO:0000259" key="1">
    <source>
        <dbReference type="PROSITE" id="PS51186"/>
    </source>
</evidence>
<dbReference type="AlphaFoldDB" id="A0AB34INL5"/>
<dbReference type="Proteomes" id="UP001515480">
    <property type="component" value="Unassembled WGS sequence"/>
</dbReference>
<dbReference type="InterPro" id="IPR000182">
    <property type="entry name" value="GNAT_dom"/>
</dbReference>
<sequence length="287" mass="31553">MPHTVLNALGKPLPPAIKRILIKAQSSKVKPSPQTANANLCQAETNTSGNFWGDEPAAEAEINMLHAHTQPQYVDVDEAEAEAWLDQWRSTEVALAHDRNITLPLCHGTRELQEHTARGNDTWRLALRLGESIIGLVGAALYTSRRTQIISISQIYVIPDYRNQGIARHLISRILTRATAHGAKYMALGLGIREQRSTITFWTTYGFEITTNNRHPPTVDEGLVPITPSMATYDSFASAQVPECSHADASPSSSQRPHLVMIDGGSNVNLFSNADVPLPPRARPERA</sequence>
<dbReference type="CDD" id="cd04301">
    <property type="entry name" value="NAT_SF"/>
    <property type="match status" value="1"/>
</dbReference>
<dbReference type="EMBL" id="JBGBPQ010000022">
    <property type="protein sequence ID" value="KAL1503039.1"/>
    <property type="molecule type" value="Genomic_DNA"/>
</dbReference>
<evidence type="ECO:0000313" key="3">
    <source>
        <dbReference type="Proteomes" id="UP001515480"/>
    </source>
</evidence>
<proteinExistence type="predicted"/>
<dbReference type="SUPFAM" id="SSF55729">
    <property type="entry name" value="Acyl-CoA N-acyltransferases (Nat)"/>
    <property type="match status" value="1"/>
</dbReference>
<dbReference type="GO" id="GO:0016747">
    <property type="term" value="F:acyltransferase activity, transferring groups other than amino-acyl groups"/>
    <property type="evidence" value="ECO:0007669"/>
    <property type="project" value="InterPro"/>
</dbReference>
<keyword evidence="3" id="KW-1185">Reference proteome</keyword>
<name>A0AB34INL5_PRYPA</name>
<protein>
    <recommendedName>
        <fullName evidence="1">N-acetyltransferase domain-containing protein</fullName>
    </recommendedName>
</protein>